<dbReference type="SUPFAM" id="SSF50978">
    <property type="entry name" value="WD40 repeat-like"/>
    <property type="match status" value="2"/>
</dbReference>
<dbReference type="PANTHER" id="PTHR19848">
    <property type="entry name" value="WD40 REPEAT PROTEIN"/>
    <property type="match status" value="1"/>
</dbReference>
<name>A0A6C0J8Z1_9ZZZZ</name>
<evidence type="ECO:0000313" key="3">
    <source>
        <dbReference type="EMBL" id="QHU00084.1"/>
    </source>
</evidence>
<keyword evidence="2" id="KW-0677">Repeat</keyword>
<dbReference type="PROSITE" id="PS50082">
    <property type="entry name" value="WD_REPEATS_2"/>
    <property type="match status" value="5"/>
</dbReference>
<sequence length="840" mass="94903">MLQNRNNIFLKNKYLKYKKKYLFLKNQKGNGPFIEMNPEMFSQMCTLGKTECGPIALNTLGFDEDIIKDLLLISKQQKGIDIATQMLPAIQKYIDRQQGHQEAGVFSINFSPDGSKIVSCSSKNISIYDGTNFKHLKTLRPHPYNVNNVIFSSDGSHILSTSSHINEGYVVIWNVETGKIVNKFTFHTREIMTISCSSDGSTCASGSRDKTLKIWKIETGQVLWNFNHPRTVMASTFSHNGKIVCSGDTNGNINLYNIDTFTPIIQINVSPGVWELTFSPDDEKLASVLSDNTINVYDVKTGKVIQTYNEHTGIIISVIFSTDNVLFSASEDKTIKRYLLDFPTSINTYDMDDKIKAFDLSPDGNKIVLSKSSTSILHIYDINVINSKVVLLPNEQHKVKLNIVTHKASISNCEFSPDGKTLFTWPYKNMFQSWDVSTGQHKVNFIGHTDAVSGVTCSFDNNYLTSSSHDRTIILWDNTGQILRTLDTLHASLNLTFSPVINHIAGINKVNRMVEIYDIENNSIIANYKHSDYINSIVFSSDGTHIASCSDDLDDKTIKYFNIEQNKIIHTLNHDSTVFCCDFSTDGTKIVSGSDNFIYIWDLEKGELIKKLDKFIYTLDQGEIIKKSDGNIFSICIIEDQMSGDDILVSISEKTVNYRILEQCISDDDDCIEFKSEPFYNQLGSESYSKSTMLVASVTTQGNVQIYNIFSETIENIDTNNFNMISYFYSKIFDPIPINHSTIVGFSRKYGNGHFIVVAKSISGTNYIIDPQSFKEYRGASEIKTYLQKQNISTIELYDSNIRIKSKNFSPVQSTEPSDKFNIRRMPTLETSELVHPSEL</sequence>
<evidence type="ECO:0000256" key="1">
    <source>
        <dbReference type="ARBA" id="ARBA00022574"/>
    </source>
</evidence>
<proteinExistence type="predicted"/>
<accession>A0A6C0J8Z1</accession>
<protein>
    <submittedName>
        <fullName evidence="3">Uncharacterized protein</fullName>
    </submittedName>
</protein>
<dbReference type="PROSITE" id="PS50294">
    <property type="entry name" value="WD_REPEATS_REGION"/>
    <property type="match status" value="2"/>
</dbReference>
<dbReference type="EMBL" id="MN740323">
    <property type="protein sequence ID" value="QHU00084.1"/>
    <property type="molecule type" value="Genomic_DNA"/>
</dbReference>
<dbReference type="Gene3D" id="2.130.10.10">
    <property type="entry name" value="YVTN repeat-like/Quinoprotein amine dehydrogenase"/>
    <property type="match status" value="4"/>
</dbReference>
<keyword evidence="1" id="KW-0853">WD repeat</keyword>
<dbReference type="InterPro" id="IPR001680">
    <property type="entry name" value="WD40_rpt"/>
</dbReference>
<reference evidence="3" key="1">
    <citation type="journal article" date="2020" name="Nature">
        <title>Giant virus diversity and host interactions through global metagenomics.</title>
        <authorList>
            <person name="Schulz F."/>
            <person name="Roux S."/>
            <person name="Paez-Espino D."/>
            <person name="Jungbluth S."/>
            <person name="Walsh D.A."/>
            <person name="Denef V.J."/>
            <person name="McMahon K.D."/>
            <person name="Konstantinidis K.T."/>
            <person name="Eloe-Fadrosh E.A."/>
            <person name="Kyrpides N.C."/>
            <person name="Woyke T."/>
        </authorList>
    </citation>
    <scope>NUCLEOTIDE SEQUENCE</scope>
    <source>
        <strain evidence="3">GVMAG-M-3300025860-12</strain>
    </source>
</reference>
<organism evidence="3">
    <name type="scientific">viral metagenome</name>
    <dbReference type="NCBI Taxonomy" id="1070528"/>
    <lineage>
        <taxon>unclassified sequences</taxon>
        <taxon>metagenomes</taxon>
        <taxon>organismal metagenomes</taxon>
    </lineage>
</organism>
<dbReference type="SMART" id="SM00320">
    <property type="entry name" value="WD40"/>
    <property type="match status" value="11"/>
</dbReference>
<dbReference type="InterPro" id="IPR015943">
    <property type="entry name" value="WD40/YVTN_repeat-like_dom_sf"/>
</dbReference>
<dbReference type="InterPro" id="IPR018391">
    <property type="entry name" value="PQQ_b-propeller_rpt"/>
</dbReference>
<evidence type="ECO:0000256" key="2">
    <source>
        <dbReference type="ARBA" id="ARBA00022737"/>
    </source>
</evidence>
<dbReference type="InterPro" id="IPR036322">
    <property type="entry name" value="WD40_repeat_dom_sf"/>
</dbReference>
<dbReference type="InterPro" id="IPR011047">
    <property type="entry name" value="Quinoprotein_ADH-like_sf"/>
</dbReference>
<dbReference type="AlphaFoldDB" id="A0A6C0J8Z1"/>
<dbReference type="Pfam" id="PF00400">
    <property type="entry name" value="WD40"/>
    <property type="match status" value="9"/>
</dbReference>
<dbReference type="SMART" id="SM00564">
    <property type="entry name" value="PQQ"/>
    <property type="match status" value="3"/>
</dbReference>
<dbReference type="SUPFAM" id="SSF50998">
    <property type="entry name" value="Quinoprotein alcohol dehydrogenase-like"/>
    <property type="match status" value="1"/>
</dbReference>
<dbReference type="CDD" id="cd00200">
    <property type="entry name" value="WD40"/>
    <property type="match status" value="2"/>
</dbReference>
<dbReference type="PANTHER" id="PTHR19848:SF8">
    <property type="entry name" value="F-BOX AND WD REPEAT DOMAIN CONTAINING 7"/>
    <property type="match status" value="1"/>
</dbReference>